<dbReference type="GO" id="GO:0005524">
    <property type="term" value="F:ATP binding"/>
    <property type="evidence" value="ECO:0007669"/>
    <property type="project" value="UniProtKB-KW"/>
</dbReference>
<dbReference type="InterPro" id="IPR045269">
    <property type="entry name" value="Atg1-like"/>
</dbReference>
<dbReference type="KEGG" id="sng:SNE_A10560"/>
<evidence type="ECO:0000256" key="1">
    <source>
        <dbReference type="ARBA" id="ARBA00022679"/>
    </source>
</evidence>
<reference evidence="6 7" key="2">
    <citation type="journal article" date="2011" name="Mol. Biol. Evol.">
        <title>Unity in variety--the pan-genome of the Chlamydiae.</title>
        <authorList>
            <person name="Collingro A."/>
            <person name="Tischler P."/>
            <person name="Weinmaier T."/>
            <person name="Penz T."/>
            <person name="Heinz E."/>
            <person name="Brunham R.C."/>
            <person name="Read T.D."/>
            <person name="Bavoil P.M."/>
            <person name="Sachse K."/>
            <person name="Kahane S."/>
            <person name="Friedman M.G."/>
            <person name="Rattei T."/>
            <person name="Myers G.S."/>
            <person name="Horn M."/>
        </authorList>
    </citation>
    <scope>NUCLEOTIDE SEQUENCE [LARGE SCALE GENOMIC DNA]</scope>
    <source>
        <strain evidence="7">ATCC VR-1471 / Z</strain>
    </source>
</reference>
<dbReference type="PANTHER" id="PTHR24348">
    <property type="entry name" value="SERINE/THREONINE-PROTEIN KINASE UNC-51-RELATED"/>
    <property type="match status" value="1"/>
</dbReference>
<evidence type="ECO:0000256" key="2">
    <source>
        <dbReference type="ARBA" id="ARBA00022741"/>
    </source>
</evidence>
<dbReference type="HOGENOM" id="CLU_647045_0_0_0"/>
<keyword evidence="1" id="KW-0808">Transferase</keyword>
<dbReference type="GO" id="GO:0016020">
    <property type="term" value="C:membrane"/>
    <property type="evidence" value="ECO:0007669"/>
    <property type="project" value="TreeGrafter"/>
</dbReference>
<dbReference type="EMBL" id="FR872582">
    <property type="protein sequence ID" value="CCB88933.1"/>
    <property type="molecule type" value="Genomic_DNA"/>
</dbReference>
<evidence type="ECO:0000256" key="4">
    <source>
        <dbReference type="ARBA" id="ARBA00022840"/>
    </source>
</evidence>
<keyword evidence="7" id="KW-1185">Reference proteome</keyword>
<dbReference type="Pfam" id="PF00069">
    <property type="entry name" value="Pkinase"/>
    <property type="match status" value="1"/>
</dbReference>
<sequence>MAISTNHHSIGAMNCFHIQRGGYIDETDAPIKPARENIVINVQSRPNDGPDGYTHNGPFPNIDQFISPSIGRAYLFDSFTRDYFDNTTATWPQNVIYTIGQSFGRFSAQTLGNGFNSSAFVMQQEGSEIKRVLRTFSIGQLRHPQSQQPLKLNRDHVGGEWINLTLNHPNIASNTHLVVWDSFDNSFRVMNQNQVQAQIENRYMLQEGRQLYAVATIGDYAEGSLDLERYFRLNPRRSEEEVQGMLYDIFQGVAAMNDMQIVHRDLKDANVIRLPTGQMQIIDFGTAGFLNQGESLHVLGGGGILPFESHFEVEGKPRHTNAKTDSFGLFLLTYQALTGCKYFGNDTPLEEIKRNHKELHAKEQSKSFRALLEEDPLLTHISPVLKDLMAQLGTSIETNRLTANEALSHPFFTSRHVTFIERAV</sequence>
<dbReference type="RefSeq" id="WP_013943400.1">
    <property type="nucleotide sequence ID" value="NC_015713.1"/>
</dbReference>
<dbReference type="GO" id="GO:0005829">
    <property type="term" value="C:cytosol"/>
    <property type="evidence" value="ECO:0007669"/>
    <property type="project" value="TreeGrafter"/>
</dbReference>
<dbReference type="Gene3D" id="1.10.510.10">
    <property type="entry name" value="Transferase(Phosphotransferase) domain 1"/>
    <property type="match status" value="1"/>
</dbReference>
<dbReference type="SMART" id="SM00220">
    <property type="entry name" value="S_TKc"/>
    <property type="match status" value="1"/>
</dbReference>
<dbReference type="SUPFAM" id="SSF56112">
    <property type="entry name" value="Protein kinase-like (PK-like)"/>
    <property type="match status" value="1"/>
</dbReference>
<evidence type="ECO:0000256" key="3">
    <source>
        <dbReference type="ARBA" id="ARBA00022777"/>
    </source>
</evidence>
<dbReference type="PROSITE" id="PS50011">
    <property type="entry name" value="PROTEIN_KINASE_DOM"/>
    <property type="match status" value="1"/>
</dbReference>
<protein>
    <recommendedName>
        <fullName evidence="5">Protein kinase domain-containing protein</fullName>
    </recommendedName>
</protein>
<gene>
    <name evidence="6" type="ordered locus">SNE_A10560</name>
</gene>
<keyword evidence="2" id="KW-0547">Nucleotide-binding</keyword>
<name>F8L830_SIMNZ</name>
<feature type="domain" description="Protein kinase" evidence="5">
    <location>
        <begin position="105"/>
        <end position="412"/>
    </location>
</feature>
<organism evidence="6 7">
    <name type="scientific">Simkania negevensis (strain ATCC VR-1471 / DSM 27360 / Z)</name>
    <dbReference type="NCBI Taxonomy" id="331113"/>
    <lineage>
        <taxon>Bacteria</taxon>
        <taxon>Pseudomonadati</taxon>
        <taxon>Chlamydiota</taxon>
        <taxon>Chlamydiia</taxon>
        <taxon>Parachlamydiales</taxon>
        <taxon>Simkaniaceae</taxon>
        <taxon>Simkania</taxon>
    </lineage>
</organism>
<evidence type="ECO:0000313" key="7">
    <source>
        <dbReference type="Proteomes" id="UP000000496"/>
    </source>
</evidence>
<dbReference type="GO" id="GO:0004674">
    <property type="term" value="F:protein serine/threonine kinase activity"/>
    <property type="evidence" value="ECO:0007669"/>
    <property type="project" value="InterPro"/>
</dbReference>
<accession>F8L830</accession>
<dbReference type="AlphaFoldDB" id="F8L830"/>
<dbReference type="Proteomes" id="UP000000496">
    <property type="component" value="Chromosome gsn.131"/>
</dbReference>
<dbReference type="STRING" id="331113.SNE_A10560"/>
<evidence type="ECO:0000259" key="5">
    <source>
        <dbReference type="PROSITE" id="PS50011"/>
    </source>
</evidence>
<reference key="1">
    <citation type="journal article" date="2011" name="Mol. Biol. Evol.">
        <title>Unity in variety -- the pan-genome of the Chlamydiae.</title>
        <authorList>
            <person name="Collingro A."/>
            <person name="Tischler P."/>
            <person name="Weinmaier T."/>
            <person name="Penz T."/>
            <person name="Heinz E."/>
            <person name="Brunham R.C."/>
            <person name="Read T.D."/>
            <person name="Bavoil P.M."/>
            <person name="Sachse K."/>
            <person name="Kahane S."/>
            <person name="Friedman M.G."/>
            <person name="Rattei T."/>
            <person name="Myers G.S.A."/>
            <person name="Horn M."/>
        </authorList>
    </citation>
    <scope>NUCLEOTIDE SEQUENCE</scope>
    <source>
        <strain>Z</strain>
    </source>
</reference>
<dbReference type="OrthoDB" id="9813021at2"/>
<proteinExistence type="predicted"/>
<dbReference type="InterPro" id="IPR000719">
    <property type="entry name" value="Prot_kinase_dom"/>
</dbReference>
<dbReference type="GO" id="GO:0005776">
    <property type="term" value="C:autophagosome"/>
    <property type="evidence" value="ECO:0007669"/>
    <property type="project" value="TreeGrafter"/>
</dbReference>
<evidence type="ECO:0000313" key="6">
    <source>
        <dbReference type="EMBL" id="CCB88933.1"/>
    </source>
</evidence>
<dbReference type="PANTHER" id="PTHR24348:SF22">
    <property type="entry name" value="NON-SPECIFIC SERINE_THREONINE PROTEIN KINASE"/>
    <property type="match status" value="1"/>
</dbReference>
<dbReference type="eggNOG" id="COG0515">
    <property type="taxonomic scope" value="Bacteria"/>
</dbReference>
<keyword evidence="4" id="KW-0067">ATP-binding</keyword>
<keyword evidence="3" id="KW-0418">Kinase</keyword>
<dbReference type="InterPro" id="IPR011009">
    <property type="entry name" value="Kinase-like_dom_sf"/>
</dbReference>
<dbReference type="GO" id="GO:0000407">
    <property type="term" value="C:phagophore assembly site"/>
    <property type="evidence" value="ECO:0007669"/>
    <property type="project" value="TreeGrafter"/>
</dbReference>